<dbReference type="CDD" id="cd06614">
    <property type="entry name" value="STKc_PAK"/>
    <property type="match status" value="1"/>
</dbReference>
<organism evidence="19 20">
    <name type="scientific">Purpureocillium lavendulum</name>
    <dbReference type="NCBI Taxonomy" id="1247861"/>
    <lineage>
        <taxon>Eukaryota</taxon>
        <taxon>Fungi</taxon>
        <taxon>Dikarya</taxon>
        <taxon>Ascomycota</taxon>
        <taxon>Pezizomycotina</taxon>
        <taxon>Sordariomycetes</taxon>
        <taxon>Hypocreomycetidae</taxon>
        <taxon>Hypocreales</taxon>
        <taxon>Ophiocordycipitaceae</taxon>
        <taxon>Purpureocillium</taxon>
    </lineage>
</organism>
<feature type="transmembrane region" description="Helical" evidence="15">
    <location>
        <begin position="730"/>
        <end position="751"/>
    </location>
</feature>
<evidence type="ECO:0000256" key="9">
    <source>
        <dbReference type="ARBA" id="ARBA00022777"/>
    </source>
</evidence>
<evidence type="ECO:0000256" key="7">
    <source>
        <dbReference type="ARBA" id="ARBA00022723"/>
    </source>
</evidence>
<gene>
    <name evidence="19" type="primary">CLA4</name>
    <name evidence="19" type="ORF">O9K51_05900</name>
</gene>
<dbReference type="Pfam" id="PF00069">
    <property type="entry name" value="Pkinase"/>
    <property type="match status" value="1"/>
</dbReference>
<feature type="region of interest" description="Disordered" evidence="14">
    <location>
        <begin position="269"/>
        <end position="392"/>
    </location>
</feature>
<sequence length="1079" mass="118171">MADQDPYPPNQFMNPGPAPRPPNSPARPAKGPSHLVTIGRPSSPLTATTTSTYTGLTVPLQVAQRKHINAAGSEPAPARKRGWAAVREGGFLQPWKQRFLVLRKEWIDFSKADGEKPVYTLFFKDIVGVGRVETTTPTFEVRRRIDGPSNSPGDKDGTTKTLQLKTKTEDELYTWMDFIYNSCPDLGGVSNPTNFSHAVHVGFNPHTREFVGLPLEWTQLLKASAITKEDYARNPQAVIDAVDFYSDLTKRSDNPNEFLALSPTHVAKEAWSREASPTRPAGHEQTPATPVPPRTIRQVQSPLGKPEDAHAHRPAPRPPKTPPAEIEVDASLFPQPPRQQEPTKQLQRPAAKPADGISAPKPSEQKPTDANTADAGVTPISVPSKRRQGVRHMTTSEAELIAKLQAVVSDGDPELSYTRQKKIGQGASGSVYVAKIKDTAIGVAWDIRSRQGRSARVAIKEMNLARQPRKELLVDEIMIMKESRHPNIINFLDAFLLNDNRQLWVVMDYMEGGALIDIIDNNPSISEAQMATICREHLHAQGIVHRDIKSDNVLLDKRGNVKITDFGFCAKLTARRSKRATMVGTTYWMAPEVVKQNKYGHKIDIWSLGIMTIEMIELQPPYMDEEPLRALYLIVTNGTPPLRDPEKLSASLKDYLAVCLRVDAQQRATAEELLGHAFLQSGCPTEELIIKQSGLLWERKDSGVLLLSLILDVALGYRGRTHKYSAAGSLTIAITITIITTIAIAITAMTFSPEPYDPAAAADWLVCTACGTQFPTADRAAVTTCHVCDDPRQYVPPSGQSFTTLAALRAAGHHNVFTPYAPDPRLTFVSTAPRFAIGQRAVLLRTPAGAILWDCLTLLDDETVRRVRDDYGGLAAIVISHPHYYSTHVQWARAFACPVYLAAEDMARWTTMPSAHQVPILAPGSGDDDETDTEIVAGSGVRAIKLGGHFPGSLVLLFDGHLLIADTLVTTPAGLGRWDVDAVGAARAQRPAGLNTFSFLWSIPNAIPLGVEELARMWAVLRRHEFRATHGAFAGMDIEDAASGGGSGGGGVKRRVLESMQIQARFMGYETHALMSETV</sequence>
<evidence type="ECO:0000313" key="20">
    <source>
        <dbReference type="Proteomes" id="UP001163105"/>
    </source>
</evidence>
<dbReference type="CDD" id="cd01093">
    <property type="entry name" value="CRIB_PAK_like"/>
    <property type="match status" value="1"/>
</dbReference>
<evidence type="ECO:0000256" key="2">
    <source>
        <dbReference type="ARBA" id="ARBA00008874"/>
    </source>
</evidence>
<accession>A0AB34FT93</accession>
<keyword evidence="4" id="KW-0589">Pheromone response</keyword>
<dbReference type="Proteomes" id="UP001163105">
    <property type="component" value="Unassembled WGS sequence"/>
</dbReference>
<dbReference type="SMART" id="SM00233">
    <property type="entry name" value="PH"/>
    <property type="match status" value="1"/>
</dbReference>
<comment type="catalytic activity">
    <reaction evidence="12">
        <text>L-threonyl-[protein] + ATP = O-phospho-L-threonyl-[protein] + ADP + H(+)</text>
        <dbReference type="Rhea" id="RHEA:46608"/>
        <dbReference type="Rhea" id="RHEA-COMP:11060"/>
        <dbReference type="Rhea" id="RHEA-COMP:11605"/>
        <dbReference type="ChEBI" id="CHEBI:15378"/>
        <dbReference type="ChEBI" id="CHEBI:30013"/>
        <dbReference type="ChEBI" id="CHEBI:30616"/>
        <dbReference type="ChEBI" id="CHEBI:61977"/>
        <dbReference type="ChEBI" id="CHEBI:456216"/>
        <dbReference type="EC" id="2.7.11.1"/>
    </reaction>
</comment>
<evidence type="ECO:0000256" key="1">
    <source>
        <dbReference type="ARBA" id="ARBA00001946"/>
    </source>
</evidence>
<dbReference type="InterPro" id="IPR011009">
    <property type="entry name" value="Kinase-like_dom_sf"/>
</dbReference>
<keyword evidence="5" id="KW-0723">Serine/threonine-protein kinase</keyword>
<keyword evidence="9 19" id="KW-0418">Kinase</keyword>
<dbReference type="InterPro" id="IPR036866">
    <property type="entry name" value="RibonucZ/Hydroxyglut_hydro"/>
</dbReference>
<dbReference type="InterPro" id="IPR036936">
    <property type="entry name" value="CRIB_dom_sf"/>
</dbReference>
<dbReference type="GO" id="GO:0004674">
    <property type="term" value="F:protein serine/threonine kinase activity"/>
    <property type="evidence" value="ECO:0007669"/>
    <property type="project" value="UniProtKB-KW"/>
</dbReference>
<dbReference type="InterPro" id="IPR011993">
    <property type="entry name" value="PH-like_dom_sf"/>
</dbReference>
<dbReference type="AlphaFoldDB" id="A0AB34FT93"/>
<evidence type="ECO:0000256" key="4">
    <source>
        <dbReference type="ARBA" id="ARBA00022507"/>
    </source>
</evidence>
<dbReference type="FunFam" id="3.90.810.10:FF:000005">
    <property type="entry name" value="Non-specific serine/threonine protein kinase"/>
    <property type="match status" value="1"/>
</dbReference>
<dbReference type="InterPro" id="IPR001279">
    <property type="entry name" value="Metallo-B-lactamas"/>
</dbReference>
<dbReference type="SUPFAM" id="SSF50729">
    <property type="entry name" value="PH domain-like"/>
    <property type="match status" value="1"/>
</dbReference>
<keyword evidence="20" id="KW-1185">Reference proteome</keyword>
<protein>
    <recommendedName>
        <fullName evidence="3">non-specific serine/threonine protein kinase</fullName>
        <ecNumber evidence="3">2.7.11.1</ecNumber>
    </recommendedName>
</protein>
<feature type="region of interest" description="Disordered" evidence="14">
    <location>
        <begin position="1"/>
        <end position="50"/>
    </location>
</feature>
<keyword evidence="10" id="KW-0067">ATP-binding</keyword>
<dbReference type="Gene3D" id="1.10.510.10">
    <property type="entry name" value="Transferase(Phosphotransferase) domain 1"/>
    <property type="match status" value="1"/>
</dbReference>
<dbReference type="PROSITE" id="PS00108">
    <property type="entry name" value="PROTEIN_KINASE_ST"/>
    <property type="match status" value="1"/>
</dbReference>
<evidence type="ECO:0000256" key="6">
    <source>
        <dbReference type="ARBA" id="ARBA00022679"/>
    </source>
</evidence>
<evidence type="ECO:0000256" key="10">
    <source>
        <dbReference type="ARBA" id="ARBA00022840"/>
    </source>
</evidence>
<evidence type="ECO:0000256" key="12">
    <source>
        <dbReference type="ARBA" id="ARBA00047899"/>
    </source>
</evidence>
<dbReference type="GO" id="GO:0005524">
    <property type="term" value="F:ATP binding"/>
    <property type="evidence" value="ECO:0007669"/>
    <property type="project" value="UniProtKB-KW"/>
</dbReference>
<dbReference type="PROSITE" id="PS50011">
    <property type="entry name" value="PROTEIN_KINASE_DOM"/>
    <property type="match status" value="1"/>
</dbReference>
<dbReference type="Pfam" id="PF00786">
    <property type="entry name" value="PBD"/>
    <property type="match status" value="1"/>
</dbReference>
<feature type="domain" description="Protein kinase" evidence="17">
    <location>
        <begin position="417"/>
        <end position="679"/>
    </location>
</feature>
<dbReference type="EMBL" id="JAQHRD010000004">
    <property type="protein sequence ID" value="KAJ6442342.1"/>
    <property type="molecule type" value="Genomic_DNA"/>
</dbReference>
<dbReference type="FunFam" id="3.30.200.20:FF:000705">
    <property type="entry name" value="Non-specific serine/threonine protein kinase"/>
    <property type="match status" value="1"/>
</dbReference>
<evidence type="ECO:0000256" key="13">
    <source>
        <dbReference type="ARBA" id="ARBA00048679"/>
    </source>
</evidence>
<evidence type="ECO:0000259" key="16">
    <source>
        <dbReference type="PROSITE" id="PS50003"/>
    </source>
</evidence>
<feature type="transmembrane region" description="Helical" evidence="15">
    <location>
        <begin position="702"/>
        <end position="718"/>
    </location>
</feature>
<feature type="domain" description="CRIB" evidence="18">
    <location>
        <begin position="189"/>
        <end position="202"/>
    </location>
</feature>
<dbReference type="SMART" id="SM00220">
    <property type="entry name" value="S_TKc"/>
    <property type="match status" value="1"/>
</dbReference>
<evidence type="ECO:0000256" key="3">
    <source>
        <dbReference type="ARBA" id="ARBA00012513"/>
    </source>
</evidence>
<feature type="domain" description="PH" evidence="16">
    <location>
        <begin position="77"/>
        <end position="184"/>
    </location>
</feature>
<dbReference type="PROSITE" id="PS50108">
    <property type="entry name" value="CRIB"/>
    <property type="match status" value="1"/>
</dbReference>
<proteinExistence type="inferred from homology"/>
<evidence type="ECO:0000256" key="8">
    <source>
        <dbReference type="ARBA" id="ARBA00022741"/>
    </source>
</evidence>
<dbReference type="GO" id="GO:0046872">
    <property type="term" value="F:metal ion binding"/>
    <property type="evidence" value="ECO:0007669"/>
    <property type="project" value="UniProtKB-KW"/>
</dbReference>
<dbReference type="Gene3D" id="3.60.15.10">
    <property type="entry name" value="Ribonuclease Z/Hydroxyacylglutathione hydrolase-like"/>
    <property type="match status" value="1"/>
</dbReference>
<dbReference type="SMART" id="SM00285">
    <property type="entry name" value="PBD"/>
    <property type="match status" value="1"/>
</dbReference>
<comment type="cofactor">
    <cofactor evidence="1">
        <name>Mg(2+)</name>
        <dbReference type="ChEBI" id="CHEBI:18420"/>
    </cofactor>
</comment>
<dbReference type="InterPro" id="IPR051931">
    <property type="entry name" value="PAK3-like"/>
</dbReference>
<keyword evidence="15" id="KW-1133">Transmembrane helix</keyword>
<reference evidence="19" key="1">
    <citation type="submission" date="2023-01" db="EMBL/GenBank/DDBJ databases">
        <title>The growth and conidiation of Purpureocillium lavendulum are regulated by nitrogen source and histone H3K14 acetylation.</title>
        <authorList>
            <person name="Tang P."/>
            <person name="Han J."/>
            <person name="Zhang C."/>
            <person name="Tang P."/>
            <person name="Qi F."/>
            <person name="Zhang K."/>
            <person name="Liang L."/>
        </authorList>
    </citation>
    <scope>NUCLEOTIDE SEQUENCE</scope>
    <source>
        <strain evidence="19">YMF1.00683</strain>
    </source>
</reference>
<name>A0AB34FT93_9HYPO</name>
<dbReference type="InterPro" id="IPR000095">
    <property type="entry name" value="CRIB_dom"/>
</dbReference>
<evidence type="ECO:0000313" key="19">
    <source>
        <dbReference type="EMBL" id="KAJ6442342.1"/>
    </source>
</evidence>
<evidence type="ECO:0000256" key="5">
    <source>
        <dbReference type="ARBA" id="ARBA00022527"/>
    </source>
</evidence>
<dbReference type="InterPro" id="IPR001849">
    <property type="entry name" value="PH_domain"/>
</dbReference>
<comment type="similarity">
    <text evidence="2">Belongs to the protein kinase superfamily. STE Ser/Thr protein kinase family. STE20 subfamily.</text>
</comment>
<feature type="compositionally biased region" description="Pro residues" evidence="14">
    <location>
        <begin position="16"/>
        <end position="25"/>
    </location>
</feature>
<dbReference type="InterPro" id="IPR008271">
    <property type="entry name" value="Ser/Thr_kinase_AS"/>
</dbReference>
<dbReference type="Gene3D" id="3.30.200.20">
    <property type="entry name" value="Phosphorylase Kinase, domain 1"/>
    <property type="match status" value="1"/>
</dbReference>
<dbReference type="EC" id="2.7.11.1" evidence="3"/>
<dbReference type="GO" id="GO:0019236">
    <property type="term" value="P:response to pheromone"/>
    <property type="evidence" value="ECO:0007669"/>
    <property type="project" value="UniProtKB-KW"/>
</dbReference>
<dbReference type="SUPFAM" id="SSF56112">
    <property type="entry name" value="Protein kinase-like (PK-like)"/>
    <property type="match status" value="1"/>
</dbReference>
<keyword evidence="7" id="KW-0479">Metal-binding</keyword>
<comment type="catalytic activity">
    <reaction evidence="13">
        <text>L-seryl-[protein] + ATP = O-phospho-L-seryl-[protein] + ADP + H(+)</text>
        <dbReference type="Rhea" id="RHEA:17989"/>
        <dbReference type="Rhea" id="RHEA-COMP:9863"/>
        <dbReference type="Rhea" id="RHEA-COMP:11604"/>
        <dbReference type="ChEBI" id="CHEBI:15378"/>
        <dbReference type="ChEBI" id="CHEBI:29999"/>
        <dbReference type="ChEBI" id="CHEBI:30616"/>
        <dbReference type="ChEBI" id="CHEBI:83421"/>
        <dbReference type="ChEBI" id="CHEBI:456216"/>
        <dbReference type="EC" id="2.7.11.1"/>
    </reaction>
</comment>
<keyword evidence="11" id="KW-0460">Magnesium</keyword>
<dbReference type="InterPro" id="IPR033923">
    <property type="entry name" value="PAK_BD"/>
</dbReference>
<dbReference type="PANTHER" id="PTHR45832:SF22">
    <property type="entry name" value="SERINE_THREONINE-PROTEIN KINASE SAMKA-RELATED"/>
    <property type="match status" value="1"/>
</dbReference>
<keyword evidence="8" id="KW-0547">Nucleotide-binding</keyword>
<feature type="compositionally biased region" description="Low complexity" evidence="14">
    <location>
        <begin position="41"/>
        <end position="50"/>
    </location>
</feature>
<dbReference type="PROSITE" id="PS50003">
    <property type="entry name" value="PH_DOMAIN"/>
    <property type="match status" value="1"/>
</dbReference>
<dbReference type="SMART" id="SM00849">
    <property type="entry name" value="Lactamase_B"/>
    <property type="match status" value="1"/>
</dbReference>
<evidence type="ECO:0000256" key="15">
    <source>
        <dbReference type="SAM" id="Phobius"/>
    </source>
</evidence>
<comment type="caution">
    <text evidence="19">The sequence shown here is derived from an EMBL/GenBank/DDBJ whole genome shotgun (WGS) entry which is preliminary data.</text>
</comment>
<keyword evidence="15" id="KW-0812">Transmembrane</keyword>
<keyword evidence="15" id="KW-0472">Membrane</keyword>
<dbReference type="Gene3D" id="3.90.810.10">
    <property type="entry name" value="CRIB domain"/>
    <property type="match status" value="1"/>
</dbReference>
<evidence type="ECO:0000256" key="11">
    <source>
        <dbReference type="ARBA" id="ARBA00022842"/>
    </source>
</evidence>
<keyword evidence="6" id="KW-0808">Transferase</keyword>
<dbReference type="SUPFAM" id="SSF56281">
    <property type="entry name" value="Metallo-hydrolase/oxidoreductase"/>
    <property type="match status" value="1"/>
</dbReference>
<dbReference type="FunFam" id="1.10.510.10:FF:000768">
    <property type="entry name" value="Non-specific serine/threonine protein kinase"/>
    <property type="match status" value="1"/>
</dbReference>
<evidence type="ECO:0000256" key="14">
    <source>
        <dbReference type="SAM" id="MobiDB-lite"/>
    </source>
</evidence>
<evidence type="ECO:0000259" key="18">
    <source>
        <dbReference type="PROSITE" id="PS50108"/>
    </source>
</evidence>
<evidence type="ECO:0000259" key="17">
    <source>
        <dbReference type="PROSITE" id="PS50011"/>
    </source>
</evidence>
<dbReference type="PANTHER" id="PTHR45832">
    <property type="entry name" value="SERINE/THREONINE-PROTEIN KINASE SAMKA-RELATED-RELATED"/>
    <property type="match status" value="1"/>
</dbReference>
<dbReference type="InterPro" id="IPR000719">
    <property type="entry name" value="Prot_kinase_dom"/>
</dbReference>
<dbReference type="Gene3D" id="2.30.29.30">
    <property type="entry name" value="Pleckstrin-homology domain (PH domain)/Phosphotyrosine-binding domain (PTB)"/>
    <property type="match status" value="1"/>
</dbReference>